<name>A0A703XES1_SALER</name>
<reference evidence="2" key="2">
    <citation type="submission" date="2018-07" db="EMBL/GenBank/DDBJ databases">
        <authorList>
            <consortium name="NCBI Pathogen Detection Project"/>
        </authorList>
    </citation>
    <scope>NUCLEOTIDE SEQUENCE</scope>
    <source>
        <strain evidence="2">Salmonella_Enteritidis_72-17</strain>
    </source>
</reference>
<sequence>KTLYPGLRIGYLVVPASLAAHFAAARNLLDGATPALTQLTLARFIASGHFAAHIRTMRSMYAVRQACLAQAINQHLSDWVTPVVTPGGLQMPCWLHEGIDEQQTLNAARRAGLNIAGMRQFWLTHPAPTGWLLGFAAFTPYEIENGVKLLRAALCAENARQAGS</sequence>
<dbReference type="SUPFAM" id="SSF53383">
    <property type="entry name" value="PLP-dependent transferases"/>
    <property type="match status" value="1"/>
</dbReference>
<dbReference type="PANTHER" id="PTHR46577">
    <property type="entry name" value="HTH-TYPE TRANSCRIPTIONAL REGULATORY PROTEIN GABR"/>
    <property type="match status" value="1"/>
</dbReference>
<gene>
    <name evidence="2" type="ORF">G0E43_01515</name>
</gene>
<keyword evidence="1" id="KW-0732">Signal</keyword>
<keyword evidence="2" id="KW-0808">Transferase</keyword>
<organism evidence="2">
    <name type="scientific">Salmonella enterica</name>
    <name type="common">Salmonella choleraesuis</name>
    <dbReference type="NCBI Taxonomy" id="28901"/>
    <lineage>
        <taxon>Bacteria</taxon>
        <taxon>Pseudomonadati</taxon>
        <taxon>Pseudomonadota</taxon>
        <taxon>Gammaproteobacteria</taxon>
        <taxon>Enterobacterales</taxon>
        <taxon>Enterobacteriaceae</taxon>
        <taxon>Salmonella</taxon>
    </lineage>
</organism>
<evidence type="ECO:0000256" key="1">
    <source>
        <dbReference type="SAM" id="SignalP"/>
    </source>
</evidence>
<feature type="signal peptide" evidence="1">
    <location>
        <begin position="1"/>
        <end position="19"/>
    </location>
</feature>
<dbReference type="EMBL" id="DAAMQN010000004">
    <property type="protein sequence ID" value="HAC7757163.1"/>
    <property type="molecule type" value="Genomic_DNA"/>
</dbReference>
<dbReference type="InterPro" id="IPR051446">
    <property type="entry name" value="HTH_trans_reg/aminotransferase"/>
</dbReference>
<dbReference type="Gene3D" id="3.40.640.10">
    <property type="entry name" value="Type I PLP-dependent aspartate aminotransferase-like (Major domain)"/>
    <property type="match status" value="1"/>
</dbReference>
<dbReference type="PANTHER" id="PTHR46577:SF1">
    <property type="entry name" value="HTH-TYPE TRANSCRIPTIONAL REGULATORY PROTEIN GABR"/>
    <property type="match status" value="1"/>
</dbReference>
<feature type="chain" id="PRO_5027737788" evidence="1">
    <location>
        <begin position="20"/>
        <end position="164"/>
    </location>
</feature>
<evidence type="ECO:0000313" key="2">
    <source>
        <dbReference type="EMBL" id="HAC7757163.1"/>
    </source>
</evidence>
<keyword evidence="2" id="KW-0032">Aminotransferase</keyword>
<feature type="non-terminal residue" evidence="2">
    <location>
        <position position="1"/>
    </location>
</feature>
<protein>
    <submittedName>
        <fullName evidence="2">PLP-dependent aminotransferase family protein</fullName>
    </submittedName>
</protein>
<dbReference type="GO" id="GO:0008483">
    <property type="term" value="F:transaminase activity"/>
    <property type="evidence" value="ECO:0007669"/>
    <property type="project" value="UniProtKB-KW"/>
</dbReference>
<accession>A0A703XES1</accession>
<dbReference type="InterPro" id="IPR015421">
    <property type="entry name" value="PyrdxlP-dep_Trfase_major"/>
</dbReference>
<proteinExistence type="predicted"/>
<reference evidence="2" key="1">
    <citation type="journal article" date="2018" name="Genome Biol.">
        <title>SKESA: strategic k-mer extension for scrupulous assemblies.</title>
        <authorList>
            <person name="Souvorov A."/>
            <person name="Agarwala R."/>
            <person name="Lipman D.J."/>
        </authorList>
    </citation>
    <scope>NUCLEOTIDE SEQUENCE</scope>
    <source>
        <strain evidence="2">Salmonella_Enteritidis_72-17</strain>
    </source>
</reference>
<comment type="caution">
    <text evidence="2">The sequence shown here is derived from an EMBL/GenBank/DDBJ whole genome shotgun (WGS) entry which is preliminary data.</text>
</comment>
<dbReference type="InterPro" id="IPR015424">
    <property type="entry name" value="PyrdxlP-dep_Trfase"/>
</dbReference>
<dbReference type="AlphaFoldDB" id="A0A703XES1"/>